<dbReference type="RefSeq" id="WP_145068960.1">
    <property type="nucleotide sequence ID" value="NZ_CP036287.1"/>
</dbReference>
<dbReference type="AlphaFoldDB" id="A0A518BQL7"/>
<evidence type="ECO:0000313" key="4">
    <source>
        <dbReference type="Proteomes" id="UP000316921"/>
    </source>
</evidence>
<accession>A0A518BQL7</accession>
<gene>
    <name evidence="3" type="ORF">Pla133_43570</name>
</gene>
<dbReference type="EMBL" id="CP036287">
    <property type="protein sequence ID" value="QDU69240.1"/>
    <property type="molecule type" value="Genomic_DNA"/>
</dbReference>
<organism evidence="3 4">
    <name type="scientific">Engelhardtia mirabilis</name>
    <dbReference type="NCBI Taxonomy" id="2528011"/>
    <lineage>
        <taxon>Bacteria</taxon>
        <taxon>Pseudomonadati</taxon>
        <taxon>Planctomycetota</taxon>
        <taxon>Planctomycetia</taxon>
        <taxon>Planctomycetia incertae sedis</taxon>
        <taxon>Engelhardtia</taxon>
    </lineage>
</organism>
<keyword evidence="4" id="KW-1185">Reference proteome</keyword>
<name>A0A518BQL7_9BACT</name>
<evidence type="ECO:0000313" key="3">
    <source>
        <dbReference type="EMBL" id="QDU69240.1"/>
    </source>
</evidence>
<evidence type="ECO:0000256" key="1">
    <source>
        <dbReference type="SAM" id="MobiDB-lite"/>
    </source>
</evidence>
<reference evidence="3 4" key="1">
    <citation type="submission" date="2019-02" db="EMBL/GenBank/DDBJ databases">
        <title>Deep-cultivation of Planctomycetes and their phenomic and genomic characterization uncovers novel biology.</title>
        <authorList>
            <person name="Wiegand S."/>
            <person name="Jogler M."/>
            <person name="Boedeker C."/>
            <person name="Pinto D."/>
            <person name="Vollmers J."/>
            <person name="Rivas-Marin E."/>
            <person name="Kohn T."/>
            <person name="Peeters S.H."/>
            <person name="Heuer A."/>
            <person name="Rast P."/>
            <person name="Oberbeckmann S."/>
            <person name="Bunk B."/>
            <person name="Jeske O."/>
            <person name="Meyerdierks A."/>
            <person name="Storesund J.E."/>
            <person name="Kallscheuer N."/>
            <person name="Luecker S."/>
            <person name="Lage O.M."/>
            <person name="Pohl T."/>
            <person name="Merkel B.J."/>
            <person name="Hornburger P."/>
            <person name="Mueller R.-W."/>
            <person name="Bruemmer F."/>
            <person name="Labrenz M."/>
            <person name="Spormann A.M."/>
            <person name="Op den Camp H."/>
            <person name="Overmann J."/>
            <person name="Amann R."/>
            <person name="Jetten M.S.M."/>
            <person name="Mascher T."/>
            <person name="Medema M.H."/>
            <person name="Devos D.P."/>
            <person name="Kaster A.-K."/>
            <person name="Ovreas L."/>
            <person name="Rohde M."/>
            <person name="Galperin M.Y."/>
            <person name="Jogler C."/>
        </authorList>
    </citation>
    <scope>NUCLEOTIDE SEQUENCE [LARGE SCALE GENOMIC DNA]</scope>
    <source>
        <strain evidence="3 4">Pla133</strain>
    </source>
</reference>
<feature type="signal peptide" evidence="2">
    <location>
        <begin position="1"/>
        <end position="28"/>
    </location>
</feature>
<protein>
    <submittedName>
        <fullName evidence="3">Uncharacterized protein</fullName>
    </submittedName>
</protein>
<sequence length="311" mass="32701" precursor="true">MQSIQRIAAASLAALPIAALSLGVHSLAAHSPSGGAANSGGAPAGELVEAGAIAGPAEPGANSGVAAAQDAGMAQLVEALAAGGVDFDPVGGHASIEARVATRDDLLEFFLTGPSGSGYESLFSTEADATILNAAFLALGMEPGQNARWVLREDAPAPASAEQEAGPGELGARPEGYDVLPPEGPGLLIYVGWRVGDETYFFRAEDLIADLERQQPLQRHRWVFLGSRMVDSNDGEVFVAAMEQNYVNIAWFSEGNTLLTSARPECERQDIWVGNPWLVPEPDTQVRIFFSRDPLTSVPAELEARLPITAR</sequence>
<dbReference type="Proteomes" id="UP000316921">
    <property type="component" value="Chromosome"/>
</dbReference>
<keyword evidence="2" id="KW-0732">Signal</keyword>
<dbReference type="NCBIfam" id="NF040466">
    <property type="entry name" value="ydjY_domain"/>
    <property type="match status" value="1"/>
</dbReference>
<evidence type="ECO:0000256" key="2">
    <source>
        <dbReference type="SAM" id="SignalP"/>
    </source>
</evidence>
<feature type="chain" id="PRO_5021870146" evidence="2">
    <location>
        <begin position="29"/>
        <end position="311"/>
    </location>
</feature>
<proteinExistence type="predicted"/>
<dbReference type="InterPro" id="IPR047750">
    <property type="entry name" value="YdjY-like"/>
</dbReference>
<feature type="region of interest" description="Disordered" evidence="1">
    <location>
        <begin position="154"/>
        <end position="174"/>
    </location>
</feature>
<dbReference type="KEGG" id="pbap:Pla133_43570"/>